<feature type="domain" description="MACPF" evidence="2">
    <location>
        <begin position="435"/>
        <end position="608"/>
    </location>
</feature>
<evidence type="ECO:0000313" key="3">
    <source>
        <dbReference type="EMBL" id="OLP81139.1"/>
    </source>
</evidence>
<gene>
    <name evidence="3" type="ORF">AK812_SmicGene38364</name>
</gene>
<name>A0A1Q9CDX3_SYMMI</name>
<evidence type="ECO:0000313" key="4">
    <source>
        <dbReference type="Proteomes" id="UP000186817"/>
    </source>
</evidence>
<dbReference type="Proteomes" id="UP000186817">
    <property type="component" value="Unassembled WGS sequence"/>
</dbReference>
<reference evidence="3 4" key="1">
    <citation type="submission" date="2016-02" db="EMBL/GenBank/DDBJ databases">
        <title>Genome analysis of coral dinoflagellate symbionts highlights evolutionary adaptations to a symbiotic lifestyle.</title>
        <authorList>
            <person name="Aranda M."/>
            <person name="Li Y."/>
            <person name="Liew Y.J."/>
            <person name="Baumgarten S."/>
            <person name="Simakov O."/>
            <person name="Wilson M."/>
            <person name="Piel J."/>
            <person name="Ashoor H."/>
            <person name="Bougouffa S."/>
            <person name="Bajic V.B."/>
            <person name="Ryu T."/>
            <person name="Ravasi T."/>
            <person name="Bayer T."/>
            <person name="Micklem G."/>
            <person name="Kim H."/>
            <person name="Bhak J."/>
            <person name="Lajeunesse T.C."/>
            <person name="Voolstra C.R."/>
        </authorList>
    </citation>
    <scope>NUCLEOTIDE SEQUENCE [LARGE SCALE GENOMIC DNA]</scope>
    <source>
        <strain evidence="3 4">CCMP2467</strain>
    </source>
</reference>
<evidence type="ECO:0000256" key="1">
    <source>
        <dbReference type="SAM" id="MobiDB-lite"/>
    </source>
</evidence>
<dbReference type="OrthoDB" id="444448at2759"/>
<comment type="caution">
    <text evidence="3">The sequence shown here is derived from an EMBL/GenBank/DDBJ whole genome shotgun (WGS) entry which is preliminary data.</text>
</comment>
<dbReference type="Pfam" id="PF01823">
    <property type="entry name" value="MACPF"/>
    <property type="match status" value="1"/>
</dbReference>
<accession>A0A1Q9CDX3</accession>
<protein>
    <recommendedName>
        <fullName evidence="2">MACPF domain-containing protein</fullName>
    </recommendedName>
</protein>
<proteinExistence type="predicted"/>
<feature type="region of interest" description="Disordered" evidence="1">
    <location>
        <begin position="193"/>
        <end position="212"/>
    </location>
</feature>
<dbReference type="EMBL" id="LSRX01001308">
    <property type="protein sequence ID" value="OLP81139.1"/>
    <property type="molecule type" value="Genomic_DNA"/>
</dbReference>
<organism evidence="3 4">
    <name type="scientific">Symbiodinium microadriaticum</name>
    <name type="common">Dinoflagellate</name>
    <name type="synonym">Zooxanthella microadriatica</name>
    <dbReference type="NCBI Taxonomy" id="2951"/>
    <lineage>
        <taxon>Eukaryota</taxon>
        <taxon>Sar</taxon>
        <taxon>Alveolata</taxon>
        <taxon>Dinophyceae</taxon>
        <taxon>Suessiales</taxon>
        <taxon>Symbiodiniaceae</taxon>
        <taxon>Symbiodinium</taxon>
    </lineage>
</organism>
<evidence type="ECO:0000259" key="2">
    <source>
        <dbReference type="Pfam" id="PF01823"/>
    </source>
</evidence>
<keyword evidence="4" id="KW-1185">Reference proteome</keyword>
<dbReference type="InterPro" id="IPR020864">
    <property type="entry name" value="MACPF"/>
</dbReference>
<sequence>MPRISWPLFATLCQCGMGYRKATTIAANLVAEPTSTTVTTSTQRNIEVVGAAGSLETIGAPSKTEAEGLFQELLKEEGLLPANDTCAPCSAAKSRCCYSWQQGVARVQEPDFSNQEEGLQIRFRLDYEKPFDKELIQALHDLPFSSAEERREFGKKIAEQGIFKASQLQSVRKSNLPPGASPMLAAKFAEAKSSYKSEKLHEPEGPKRARENRKELKEDLEDKLEKGQNAITKAMEAMKTAAQSGSERLKKAAAEKMKQAKEYLEQIQVKDADLDTAEESSKLDGMMKFSDTDTIGGKHIPLNLLIEELGVMRGVSFARAAGPDQSFEAYDLVAQLKPAYTGYKEEDEDQLVAAIAVSPDLTSQQVSIEEDTAADIEAANAIFANVGSSAFSSSSSNFGLEVGVGAQSIFAHVLGASGGHQDRKAESGGTAKEAEAKKMRKLSETTRSLYRSTFYLEPRLHVLIQRDMLDLSSSFEDALSNVTRALPSHGTAGADASVLAWQLFDRFGDHLCPQVLLGGWWRITASYQSTKFQSRIDVSNIASEAIEQSHSQAQQSSVSAGGGGGGTGFSVDVHASSSWGASSGDHSKKSSSMGLRHVNQTALEDSQVAVAHTWKGGSSGCSPANWRRSLDESTNSNWKVIDRHVDHCFPIWEWGGIHPEVKAPFYDSKTDAAQEAERGRIAFKVLLVLPRSPKMLDIFCHGPKSRIGVAARRWDFASDASMRQLFAAMFGHFNRLPWVQGAAAPVEVDVWQGGFDSINRGAGDPWQGQVRGKIWWSDAVEYMAAIYLAGDITLLTFSELYSLQVPTLVPHADWQARIMSDMCRTGIGWFHMHSPLYRLEGELRLGVYGQFGFLGGGEGDLYRQLLSWASAPEELERLRAEMEAFHLQLSRRTLLYFWNLLAAKLPELLLVPEEPSRLTDRIIAARRVSATHTLRRTLGLRASTTRFPEGARTLTQMQSTVAKERPQESE</sequence>
<dbReference type="AlphaFoldDB" id="A0A1Q9CDX3"/>